<sequence>MTNTRIFIDMLAPLFIAIIVLAGLAALINLRITAAVIGLGGLGFGGLAIVVIGGLLADAITRLRESTQLKSPTKNR</sequence>
<name>A0ABW1SRW2_9LACO</name>
<evidence type="ECO:0000256" key="1">
    <source>
        <dbReference type="SAM" id="Phobius"/>
    </source>
</evidence>
<gene>
    <name evidence="2" type="ORF">ACFP1G_05115</name>
</gene>
<reference evidence="3" key="1">
    <citation type="journal article" date="2019" name="Int. J. Syst. Evol. Microbiol.">
        <title>The Global Catalogue of Microorganisms (GCM) 10K type strain sequencing project: providing services to taxonomists for standard genome sequencing and annotation.</title>
        <authorList>
            <consortium name="The Broad Institute Genomics Platform"/>
            <consortium name="The Broad Institute Genome Sequencing Center for Infectious Disease"/>
            <person name="Wu L."/>
            <person name="Ma J."/>
        </authorList>
    </citation>
    <scope>NUCLEOTIDE SEQUENCE [LARGE SCALE GENOMIC DNA]</scope>
    <source>
        <strain evidence="3">CCM 8905</strain>
    </source>
</reference>
<proteinExistence type="predicted"/>
<keyword evidence="1" id="KW-1133">Transmembrane helix</keyword>
<feature type="transmembrane region" description="Helical" evidence="1">
    <location>
        <begin position="34"/>
        <end position="57"/>
    </location>
</feature>
<keyword evidence="3" id="KW-1185">Reference proteome</keyword>
<accession>A0ABW1SRW2</accession>
<evidence type="ECO:0000313" key="2">
    <source>
        <dbReference type="EMBL" id="MFC6206858.1"/>
    </source>
</evidence>
<dbReference type="Proteomes" id="UP001596254">
    <property type="component" value="Unassembled WGS sequence"/>
</dbReference>
<feature type="transmembrane region" description="Helical" evidence="1">
    <location>
        <begin position="7"/>
        <end position="28"/>
    </location>
</feature>
<keyword evidence="1" id="KW-0472">Membrane</keyword>
<organism evidence="2 3">
    <name type="scientific">Levilactobacillus tongjiangensis</name>
    <dbReference type="NCBI Taxonomy" id="2486023"/>
    <lineage>
        <taxon>Bacteria</taxon>
        <taxon>Bacillati</taxon>
        <taxon>Bacillota</taxon>
        <taxon>Bacilli</taxon>
        <taxon>Lactobacillales</taxon>
        <taxon>Lactobacillaceae</taxon>
        <taxon>Levilactobacillus</taxon>
    </lineage>
</organism>
<comment type="caution">
    <text evidence="2">The sequence shown here is derived from an EMBL/GenBank/DDBJ whole genome shotgun (WGS) entry which is preliminary data.</text>
</comment>
<evidence type="ECO:0000313" key="3">
    <source>
        <dbReference type="Proteomes" id="UP001596254"/>
    </source>
</evidence>
<dbReference type="RefSeq" id="WP_125684496.1">
    <property type="nucleotide sequence ID" value="NZ_JBHSSK010000014.1"/>
</dbReference>
<dbReference type="EMBL" id="JBHSSK010000014">
    <property type="protein sequence ID" value="MFC6206858.1"/>
    <property type="molecule type" value="Genomic_DNA"/>
</dbReference>
<keyword evidence="1" id="KW-0812">Transmembrane</keyword>
<protein>
    <submittedName>
        <fullName evidence="2">Uncharacterized protein</fullName>
    </submittedName>
</protein>